<evidence type="ECO:0008006" key="2">
    <source>
        <dbReference type="Google" id="ProtNLM"/>
    </source>
</evidence>
<sequence>MSRAKLQSMDLLAGHVEIITVMQLRNGPGDILAQVALGKKYIVTRYGESVAEIQRPEPSALELGAAVRRLGLAGATKENPR</sequence>
<comment type="caution">
    <text evidence="1">The sequence shown here is derived from an EMBL/GenBank/DDBJ whole genome shotgun (WGS) entry which is preliminary data.</text>
</comment>
<dbReference type="AlphaFoldDB" id="A0A0F9PL43"/>
<dbReference type="EMBL" id="LAZR01002816">
    <property type="protein sequence ID" value="KKN25262.1"/>
    <property type="molecule type" value="Genomic_DNA"/>
</dbReference>
<accession>A0A0F9PL43</accession>
<evidence type="ECO:0000313" key="1">
    <source>
        <dbReference type="EMBL" id="KKN25262.1"/>
    </source>
</evidence>
<name>A0A0F9PL43_9ZZZZ</name>
<gene>
    <name evidence="1" type="ORF">LCGC14_0886640</name>
</gene>
<reference evidence="1" key="1">
    <citation type="journal article" date="2015" name="Nature">
        <title>Complex archaea that bridge the gap between prokaryotes and eukaryotes.</title>
        <authorList>
            <person name="Spang A."/>
            <person name="Saw J.H."/>
            <person name="Jorgensen S.L."/>
            <person name="Zaremba-Niedzwiedzka K."/>
            <person name="Martijn J."/>
            <person name="Lind A.E."/>
            <person name="van Eijk R."/>
            <person name="Schleper C."/>
            <person name="Guy L."/>
            <person name="Ettema T.J."/>
        </authorList>
    </citation>
    <scope>NUCLEOTIDE SEQUENCE</scope>
</reference>
<protein>
    <recommendedName>
        <fullName evidence="2">Prevent-host-death family protein</fullName>
    </recommendedName>
</protein>
<organism evidence="1">
    <name type="scientific">marine sediment metagenome</name>
    <dbReference type="NCBI Taxonomy" id="412755"/>
    <lineage>
        <taxon>unclassified sequences</taxon>
        <taxon>metagenomes</taxon>
        <taxon>ecological metagenomes</taxon>
    </lineage>
</organism>
<proteinExistence type="predicted"/>